<dbReference type="EMBL" id="JAGMUX010000022">
    <property type="protein sequence ID" value="KAH7230674.1"/>
    <property type="molecule type" value="Genomic_DNA"/>
</dbReference>
<dbReference type="OrthoDB" id="9991317at2759"/>
<dbReference type="GeneID" id="70226800"/>
<dbReference type="Pfam" id="PF12770">
    <property type="entry name" value="CHAT"/>
    <property type="match status" value="1"/>
</dbReference>
<gene>
    <name evidence="2" type="ORF">BKA55DRAFT_625963</name>
</gene>
<comment type="caution">
    <text evidence="2">The sequence shown here is derived from an EMBL/GenBank/DDBJ whole genome shotgun (WGS) entry which is preliminary data.</text>
</comment>
<evidence type="ECO:0000313" key="2">
    <source>
        <dbReference type="EMBL" id="KAH7230674.1"/>
    </source>
</evidence>
<dbReference type="AlphaFoldDB" id="A0A9P9G053"/>
<dbReference type="Gene3D" id="1.25.40.10">
    <property type="entry name" value="Tetratricopeptide repeat domain"/>
    <property type="match status" value="1"/>
</dbReference>
<dbReference type="Proteomes" id="UP000720189">
    <property type="component" value="Unassembled WGS sequence"/>
</dbReference>
<protein>
    <submittedName>
        <fullName evidence="2">CHAT domain-containing protein</fullName>
    </submittedName>
</protein>
<dbReference type="InterPro" id="IPR011990">
    <property type="entry name" value="TPR-like_helical_dom_sf"/>
</dbReference>
<dbReference type="InterPro" id="IPR024983">
    <property type="entry name" value="CHAT_dom"/>
</dbReference>
<evidence type="ECO:0000259" key="1">
    <source>
        <dbReference type="Pfam" id="PF12770"/>
    </source>
</evidence>
<accession>A0A9P9G053</accession>
<feature type="domain" description="CHAT" evidence="1">
    <location>
        <begin position="900"/>
        <end position="1170"/>
    </location>
</feature>
<proteinExistence type="predicted"/>
<name>A0A9P9G053_FUSRE</name>
<evidence type="ECO:0000313" key="3">
    <source>
        <dbReference type="Proteomes" id="UP000720189"/>
    </source>
</evidence>
<reference evidence="2" key="1">
    <citation type="journal article" date="2021" name="Nat. Commun.">
        <title>Genetic determinants of endophytism in the Arabidopsis root mycobiome.</title>
        <authorList>
            <person name="Mesny F."/>
            <person name="Miyauchi S."/>
            <person name="Thiergart T."/>
            <person name="Pickel B."/>
            <person name="Atanasova L."/>
            <person name="Karlsson M."/>
            <person name="Huettel B."/>
            <person name="Barry K.W."/>
            <person name="Haridas S."/>
            <person name="Chen C."/>
            <person name="Bauer D."/>
            <person name="Andreopoulos W."/>
            <person name="Pangilinan J."/>
            <person name="LaButti K."/>
            <person name="Riley R."/>
            <person name="Lipzen A."/>
            <person name="Clum A."/>
            <person name="Drula E."/>
            <person name="Henrissat B."/>
            <person name="Kohler A."/>
            <person name="Grigoriev I.V."/>
            <person name="Martin F.M."/>
            <person name="Hacquard S."/>
        </authorList>
    </citation>
    <scope>NUCLEOTIDE SEQUENCE</scope>
    <source>
        <strain evidence="2">MPI-CAGE-AT-0023</strain>
    </source>
</reference>
<organism evidence="2 3">
    <name type="scientific">Fusarium redolens</name>
    <dbReference type="NCBI Taxonomy" id="48865"/>
    <lineage>
        <taxon>Eukaryota</taxon>
        <taxon>Fungi</taxon>
        <taxon>Dikarya</taxon>
        <taxon>Ascomycota</taxon>
        <taxon>Pezizomycotina</taxon>
        <taxon>Sordariomycetes</taxon>
        <taxon>Hypocreomycetidae</taxon>
        <taxon>Hypocreales</taxon>
        <taxon>Nectriaceae</taxon>
        <taxon>Fusarium</taxon>
        <taxon>Fusarium redolens species complex</taxon>
    </lineage>
</organism>
<dbReference type="RefSeq" id="XP_046043312.1">
    <property type="nucleotide sequence ID" value="XM_046196846.1"/>
</dbReference>
<sequence>MTSWAEIKSTSQHLNDVGKYDDAIKILEEFLEAAQGDERLYATAELGTVLTNQGCLKAALDILENILETDAALYPADHPLCLQLRMQACRLRPIVKASFNGVLHDASDIHKTFYALEDIGEMNHFTTLTHVIVQISINLAYTALLFMTNDLHDRIPIHKLKASIAWQLPAFRGLMREGRDREAFAVAQHYIRLLNTSTAQQDGLEDMSFSSVIEMVEAIMASPNTVLVWKAAVVGELLYLRNLVHEPEWERLKGLEVDAIRLFQSVEHNHAVVDIKLRQACTRLAQSFLNLTTELLQEIQGYFHAYEEANALSDYSRAVLLMLSSIPPGQGFDLRVSLLAIYSQLSNITGAKLEYVVLQVRHISIWLSHSTRSSQVIESARSIDELIGLEDCRWVKGMIANITSNAYNLLGDGDNALKWATIAVDRWGEVFRIERAGATLMVLMAMLNKCNGFRSPGVTEVIDFAEKEVARHLDEGLFLAAFEKMAVLVGSIFLPKGDERGGTCLDKMEECLQHLPGRATPDEVDHCRAQLCQLRGQALMGTEPDHDVSDRRNDYFEQAVALYMKTRNPINAACARQMQANALYTTFQAREPPSWSMLRRCIELSDIAKDVFEALDNTLMLAESARLCAFFQFKSWSHGFVSGDTALAALGKAEQASADRRAEVSILASFEAVSRKQQFVMVSGIEDTYARALVICQLEGRMAELWDWIQRAKARSVGDQLTDQFPIPATLHEDIMRDPEMKALCEEEESVTQQVAIADPVARLKLRSDLHIIHVKMAGYPILKQVLDLRKSTPVSISQVRDLGRKMKCNAGGMDVVFVDWINLGGTIWTVALKGDLPPQAVHCGITVDEVKAWKRRWLDAQDGGRPAAFFVDDEYDEDEPEYCLRSIDKLVASLRDLTPEGDLLVFCPTNVLHSIPLHALWVEDDTPVIQRNPIIYSASLTTFWQCSRRSELTGSISTDLGWNMAGVYESKNDRIFSSEHDAEQLNVYTTLDHLAERYGGKSITGQAVTTESFKHMMENSIMFHFHGHCRLDQPTLGDQSLELANELLPVRKVFEMKLRNPHITLVACDSALQVISAGDEPLGVVTALLCSGASSVLGTIWPTLSSTGRDFSDEFYSDVVNQYRQLQQGGSSSTIVNLAEALRRAVLALRTRRKTRQPYHWAAFVLHGSSSIRLPHTLIPERRVNE</sequence>
<keyword evidence="3" id="KW-1185">Reference proteome</keyword>